<evidence type="ECO:0000256" key="3">
    <source>
        <dbReference type="ARBA" id="ARBA00022450"/>
    </source>
</evidence>
<dbReference type="SUPFAM" id="SSF53901">
    <property type="entry name" value="Thiolase-like"/>
    <property type="match status" value="1"/>
</dbReference>
<dbReference type="InterPro" id="IPR049900">
    <property type="entry name" value="PKS_mFAS_DH"/>
</dbReference>
<dbReference type="CDD" id="cd08956">
    <property type="entry name" value="KR_3_FAS_SDR_x"/>
    <property type="match status" value="1"/>
</dbReference>
<dbReference type="Pfam" id="PF21089">
    <property type="entry name" value="PKS_DH_N"/>
    <property type="match status" value="1"/>
</dbReference>
<dbReference type="SUPFAM" id="SSF52151">
    <property type="entry name" value="FabD/lysophospholipase-like"/>
    <property type="match status" value="1"/>
</dbReference>
<dbReference type="InterPro" id="IPR013968">
    <property type="entry name" value="PKS_KR"/>
</dbReference>
<dbReference type="PROSITE" id="PS50075">
    <property type="entry name" value="CARRIER"/>
    <property type="match status" value="1"/>
</dbReference>
<dbReference type="GO" id="GO:0006633">
    <property type="term" value="P:fatty acid biosynthetic process"/>
    <property type="evidence" value="ECO:0007669"/>
    <property type="project" value="InterPro"/>
</dbReference>
<dbReference type="PANTHER" id="PTHR43775">
    <property type="entry name" value="FATTY ACID SYNTHASE"/>
    <property type="match status" value="1"/>
</dbReference>
<dbReference type="FunFam" id="1.10.1200.10:FF:000007">
    <property type="entry name" value="Probable polyketide synthase pks17"/>
    <property type="match status" value="1"/>
</dbReference>
<comment type="caution">
    <text evidence="9">Lacks conserved residue(s) required for the propagation of feature annotation.</text>
</comment>
<dbReference type="SMART" id="SM00826">
    <property type="entry name" value="PKS_DH"/>
    <property type="match status" value="1"/>
</dbReference>
<dbReference type="InterPro" id="IPR020841">
    <property type="entry name" value="PKS_Beta-ketoAc_synthase_dom"/>
</dbReference>
<dbReference type="InterPro" id="IPR014031">
    <property type="entry name" value="Ketoacyl_synth_C"/>
</dbReference>
<dbReference type="Gene3D" id="1.10.1200.10">
    <property type="entry name" value="ACP-like"/>
    <property type="match status" value="1"/>
</dbReference>
<evidence type="ECO:0000256" key="2">
    <source>
        <dbReference type="ARBA" id="ARBA00004792"/>
    </source>
</evidence>
<dbReference type="InterPro" id="IPR042104">
    <property type="entry name" value="PKS_dehydratase_sf"/>
</dbReference>
<keyword evidence="7" id="KW-0511">Multifunctional enzyme</keyword>
<dbReference type="SMART" id="SM00822">
    <property type="entry name" value="PKS_KR"/>
    <property type="match status" value="1"/>
</dbReference>
<dbReference type="PROSITE" id="PS52004">
    <property type="entry name" value="KS3_2"/>
    <property type="match status" value="1"/>
</dbReference>
<evidence type="ECO:0000256" key="6">
    <source>
        <dbReference type="ARBA" id="ARBA00023194"/>
    </source>
</evidence>
<dbReference type="SMART" id="SM01294">
    <property type="entry name" value="PKS_PP_betabranch"/>
    <property type="match status" value="1"/>
</dbReference>
<comment type="cofactor">
    <cofactor evidence="1">
        <name>pantetheine 4'-phosphate</name>
        <dbReference type="ChEBI" id="CHEBI:47942"/>
    </cofactor>
</comment>
<dbReference type="GO" id="GO:0004312">
    <property type="term" value="F:fatty acid synthase activity"/>
    <property type="evidence" value="ECO:0007669"/>
    <property type="project" value="TreeGrafter"/>
</dbReference>
<dbReference type="InterPro" id="IPR036291">
    <property type="entry name" value="NAD(P)-bd_dom_sf"/>
</dbReference>
<feature type="region of interest" description="C-terminal hotdog fold" evidence="9">
    <location>
        <begin position="1090"/>
        <end position="1232"/>
    </location>
</feature>
<dbReference type="Gene3D" id="3.10.129.110">
    <property type="entry name" value="Polyketide synthase dehydratase"/>
    <property type="match status" value="1"/>
</dbReference>
<dbReference type="PROSITE" id="PS52019">
    <property type="entry name" value="PKS_MFAS_DH"/>
    <property type="match status" value="1"/>
</dbReference>
<dbReference type="InterPro" id="IPR032821">
    <property type="entry name" value="PKS_assoc"/>
</dbReference>
<dbReference type="InterPro" id="IPR049551">
    <property type="entry name" value="PKS_DH_C"/>
</dbReference>
<feature type="domain" description="Carrier" evidence="10">
    <location>
        <begin position="1708"/>
        <end position="1783"/>
    </location>
</feature>
<evidence type="ECO:0000259" key="12">
    <source>
        <dbReference type="PROSITE" id="PS52019"/>
    </source>
</evidence>
<dbReference type="Pfam" id="PF00698">
    <property type="entry name" value="Acyl_transf_1"/>
    <property type="match status" value="1"/>
</dbReference>
<dbReference type="InterPro" id="IPR015083">
    <property type="entry name" value="NorB/c/GfsB-D-like_docking"/>
</dbReference>
<dbReference type="Proteomes" id="UP000199696">
    <property type="component" value="Unassembled WGS sequence"/>
</dbReference>
<dbReference type="RefSeq" id="WP_091120901.1">
    <property type="nucleotide sequence ID" value="NZ_FMHY01000002.1"/>
</dbReference>
<dbReference type="InterPro" id="IPR001227">
    <property type="entry name" value="Ac_transferase_dom_sf"/>
</dbReference>
<dbReference type="CDD" id="cd00833">
    <property type="entry name" value="PKS"/>
    <property type="match status" value="1"/>
</dbReference>
<keyword evidence="8" id="KW-0012">Acyltransferase</keyword>
<dbReference type="SUPFAM" id="SSF47336">
    <property type="entry name" value="ACP-like"/>
    <property type="match status" value="1"/>
</dbReference>
<dbReference type="InterPro" id="IPR014043">
    <property type="entry name" value="Acyl_transferase_dom"/>
</dbReference>
<gene>
    <name evidence="13" type="ORF">GA0070604_4157</name>
</gene>
<proteinExistence type="predicted"/>
<dbReference type="InterPro" id="IPR018201">
    <property type="entry name" value="Ketoacyl_synth_AS"/>
</dbReference>
<dbReference type="InterPro" id="IPR016039">
    <property type="entry name" value="Thiolase-like"/>
</dbReference>
<dbReference type="Pfam" id="PF22953">
    <property type="entry name" value="SpnB_Rossmann"/>
    <property type="match status" value="1"/>
</dbReference>
<feature type="domain" description="PKS/mFAS DH" evidence="12">
    <location>
        <begin position="953"/>
        <end position="1232"/>
    </location>
</feature>
<dbReference type="InterPro" id="IPR016036">
    <property type="entry name" value="Malonyl_transacylase_ACP-bd"/>
</dbReference>
<organism evidence="13 14">
    <name type="scientific">Micromonospora eburnea</name>
    <dbReference type="NCBI Taxonomy" id="227316"/>
    <lineage>
        <taxon>Bacteria</taxon>
        <taxon>Bacillati</taxon>
        <taxon>Actinomycetota</taxon>
        <taxon>Actinomycetes</taxon>
        <taxon>Micromonosporales</taxon>
        <taxon>Micromonosporaceae</taxon>
        <taxon>Micromonospora</taxon>
    </lineage>
</organism>
<protein>
    <submittedName>
        <fullName evidence="13">Acyl transferase domain-containing protein</fullName>
    </submittedName>
</protein>
<comment type="pathway">
    <text evidence="2">Antibiotic biosynthesis.</text>
</comment>
<dbReference type="Pfam" id="PF08990">
    <property type="entry name" value="Docking"/>
    <property type="match status" value="1"/>
</dbReference>
<dbReference type="InterPro" id="IPR020806">
    <property type="entry name" value="PKS_PP-bd"/>
</dbReference>
<keyword evidence="6" id="KW-0045">Antibiotic biosynthesis</keyword>
<dbReference type="InterPro" id="IPR036736">
    <property type="entry name" value="ACP-like_sf"/>
</dbReference>
<name>A0A1C6V1H2_9ACTN</name>
<dbReference type="InterPro" id="IPR050091">
    <property type="entry name" value="PKS_NRPS_Biosynth_Enz"/>
</dbReference>
<dbReference type="GO" id="GO:0033068">
    <property type="term" value="P:macrolide biosynthetic process"/>
    <property type="evidence" value="ECO:0007669"/>
    <property type="project" value="UniProtKB-ARBA"/>
</dbReference>
<reference evidence="14" key="1">
    <citation type="submission" date="2016-06" db="EMBL/GenBank/DDBJ databases">
        <authorList>
            <person name="Varghese N."/>
            <person name="Submissions Spin"/>
        </authorList>
    </citation>
    <scope>NUCLEOTIDE SEQUENCE [LARGE SCALE GENOMIC DNA]</scope>
    <source>
        <strain evidence="14">DSM 44814</strain>
    </source>
</reference>
<dbReference type="SMART" id="SM00825">
    <property type="entry name" value="PKS_KS"/>
    <property type="match status" value="1"/>
</dbReference>
<dbReference type="Pfam" id="PF14765">
    <property type="entry name" value="PS-DH"/>
    <property type="match status" value="1"/>
</dbReference>
<evidence type="ECO:0000256" key="5">
    <source>
        <dbReference type="ARBA" id="ARBA00022679"/>
    </source>
</evidence>
<dbReference type="Pfam" id="PF00550">
    <property type="entry name" value="PP-binding"/>
    <property type="match status" value="1"/>
</dbReference>
<dbReference type="PROSITE" id="PS00012">
    <property type="entry name" value="PHOSPHOPANTETHEINE"/>
    <property type="match status" value="1"/>
</dbReference>
<evidence type="ECO:0000256" key="1">
    <source>
        <dbReference type="ARBA" id="ARBA00001957"/>
    </source>
</evidence>
<dbReference type="InterPro" id="IPR014030">
    <property type="entry name" value="Ketoacyl_synth_N"/>
</dbReference>
<dbReference type="SUPFAM" id="SSF51735">
    <property type="entry name" value="NAD(P)-binding Rossmann-fold domains"/>
    <property type="match status" value="2"/>
</dbReference>
<dbReference type="OrthoDB" id="3406074at2"/>
<accession>A0A1C6V1H2</accession>
<dbReference type="Pfam" id="PF02801">
    <property type="entry name" value="Ketoacyl-synt_C"/>
    <property type="match status" value="1"/>
</dbReference>
<dbReference type="InterPro" id="IPR020807">
    <property type="entry name" value="PKS_DH"/>
</dbReference>
<dbReference type="SMART" id="SM00827">
    <property type="entry name" value="PKS_AT"/>
    <property type="match status" value="1"/>
</dbReference>
<dbReference type="SUPFAM" id="SSF55048">
    <property type="entry name" value="Probable ACP-binding domain of malonyl-CoA ACP transacylase"/>
    <property type="match status" value="1"/>
</dbReference>
<dbReference type="GO" id="GO:0004315">
    <property type="term" value="F:3-oxoacyl-[acyl-carrier-protein] synthase activity"/>
    <property type="evidence" value="ECO:0007669"/>
    <property type="project" value="InterPro"/>
</dbReference>
<dbReference type="PROSITE" id="PS00606">
    <property type="entry name" value="KS3_1"/>
    <property type="match status" value="1"/>
</dbReference>
<keyword evidence="4" id="KW-0597">Phosphoprotein</keyword>
<evidence type="ECO:0000256" key="8">
    <source>
        <dbReference type="ARBA" id="ARBA00023315"/>
    </source>
</evidence>
<dbReference type="SMART" id="SM00823">
    <property type="entry name" value="PKS_PP"/>
    <property type="match status" value="1"/>
</dbReference>
<evidence type="ECO:0000256" key="7">
    <source>
        <dbReference type="ARBA" id="ARBA00023268"/>
    </source>
</evidence>
<evidence type="ECO:0000313" key="14">
    <source>
        <dbReference type="Proteomes" id="UP000199696"/>
    </source>
</evidence>
<dbReference type="InterPro" id="IPR049552">
    <property type="entry name" value="PKS_DH_N"/>
</dbReference>
<evidence type="ECO:0000313" key="13">
    <source>
        <dbReference type="EMBL" id="SCL59850.1"/>
    </source>
</evidence>
<dbReference type="STRING" id="227316.GA0070604_4157"/>
<dbReference type="Gene3D" id="3.40.366.10">
    <property type="entry name" value="Malonyl-Coenzyme A Acyl Carrier Protein, domain 2"/>
    <property type="match status" value="1"/>
</dbReference>
<dbReference type="GO" id="GO:0031177">
    <property type="term" value="F:phosphopantetheine binding"/>
    <property type="evidence" value="ECO:0007669"/>
    <property type="project" value="InterPro"/>
</dbReference>
<evidence type="ECO:0000259" key="11">
    <source>
        <dbReference type="PROSITE" id="PS52004"/>
    </source>
</evidence>
<evidence type="ECO:0000256" key="4">
    <source>
        <dbReference type="ARBA" id="ARBA00022553"/>
    </source>
</evidence>
<dbReference type="InterPro" id="IPR016035">
    <property type="entry name" value="Acyl_Trfase/lysoPLipase"/>
</dbReference>
<dbReference type="Pfam" id="PF16197">
    <property type="entry name" value="KAsynt_C_assoc"/>
    <property type="match status" value="1"/>
</dbReference>
<evidence type="ECO:0000256" key="9">
    <source>
        <dbReference type="PROSITE-ProRule" id="PRU01363"/>
    </source>
</evidence>
<dbReference type="Pfam" id="PF08659">
    <property type="entry name" value="KR"/>
    <property type="match status" value="1"/>
</dbReference>
<dbReference type="Gene3D" id="3.30.70.3290">
    <property type="match status" value="1"/>
</dbReference>
<dbReference type="Pfam" id="PF00109">
    <property type="entry name" value="ketoacyl-synt"/>
    <property type="match status" value="1"/>
</dbReference>
<keyword evidence="5 13" id="KW-0808">Transferase</keyword>
<sequence>MTATSSEKVVEALRASLLENERLRQRARQLEQSSNEPIAIVAMGCRYPGGVYSPQELWRLVIDGVDVIGGFPTGRGWDLAGLYDPDPERVGKSYVREGGFLYDADEFDAEFFGISPREALAIDPQQRLLLETVWETLERAAIPPETLRGTRTGVFTGVMYNDYGSRLQPAPSGFEGYISTGSSSSVASGRISYTLGLEGPAVTVDTACSSSLVALHLAGQALRKQECSLALAGGVTVMSTPTAFVEFSRQRGLSPDGRCKSFAAAADGVGWGEGAGIVLLERLSDARRNGHPVLAVIRGSAVNQDGASSQLTAPNGPAQQRVIRQALANAGVDATDVDVVEAHGTGTTLGDPIEAQALLATYGQGREAGHPLWLGSVKSNIGHTQAAAGVAGVIKMVQAIQHGLLPATLHVDAPTPHVDWDTGRVALLTETVPWPDTGRPRRAAVSSFGISGTNAHLILEAPPTPTNTGSPTATGPLTIDDGDDTDTGDGGNAGGLVPWLFSARSVEALRAQALRLADHVAAHPGYQAADIGAALVTTRSQHRFRAGVVVDGTGDGEAVLREWAAGPMVSARVVCGDAEAGGKIAVLLTGQGSQRVGAGRGLYGRKPVFTAVLDEVCTHLDTHLDRPIRSVLFAAADGPDAGLLDDTTYTQPALFALQVALYRLVEHHGLRADYFIGHSVGEVSAAHLAGVMSLADAAAVVTARARLMATLPAGVMVSVQATPAQVEEYLNPRVGIAAYNTPTSTVISGDPQATRAVADRLHALGHEGRVLHTRHAFHSPHTETILTEFHHIASRVTYQRPHTPIISNLTGDVADPEHITTAEYWTDHIRQPVRFHQGITTLDQHHVTTYLELGPAPTLTHLTEHTLTHSGRGGDVVYLNVLHPHHDETRTLLTTLTTAHTRGHHITWHHHLTPPPQPVPLPTYPFTRNRYWLTPEPGRNATPSALGLDATEHRFLTAAIDLPGGAALFTGTLSPATHPWLNDCSVHERVVLPPAAFVDMAAYAGHHLGCGSVEEITLHAPRALHEEHATQVRMVVEQPDETGGRGFTIHARTAWDEPGEAWQRHASGVLWNSDTPDDDAGRLVWPGPGATALDVDSLYDELAQAGLDNGPAFRGIRAAWRNGDEIYAEVQLAEGLDARDFVLHPALLESAFRPLSILHPAAEANDAHAATALLPHSLAGVRLRPLPASTVRVRLTATGDGTFAARMWDTSGTTVGAVESLTLQPLSSRDLPADGKHQDALFQVEWHAVEPPRGSSSRAVLGEPLPWLSDTPAYLKIEDLGASIGAGASTPRFVIASCETAPTADTATAAHAAGRRALAMVQSWLADDRFASSTLVLLTRGAVSAGLPDDVADPAGATVWGLVRSAQTENPGRFLLIDIDDTEASRAMLPSALDCEEAQLAIRNGSLYAPRLARTPLLSTQALSPTVTAFAGTVLITGGTSGLGRLVARHLVSAHGVRRLLLVSRRGRDADGAAELEAELTELGATVTIAACDAADRQALAQVLKGVSAEHPLTGVVHAAGVLDDGTLPSLTPERLDRVLRAKVDAAWNLHQLTEHLPLSIFVLFSSIAGVLGNAGQGNYAAGNVFLDALAQHRRARALPAVSLAWGLWAQPGTMADQLATADQSRMARRGVNPLTPERGLGLFDTALAYEAALLVPAELNLAALRAQAGSGPLPSMLRHLVPASRIAHQGPSLTSRLLERDAGQRPALLLTILRDEIADVLGHRSGNAIGPERPFRDLGFDSLTALELRNRLNGMTGIRIPATVVFDYPTPAALARYLLAQVVPQERVRPAPFLAGLEALEKSLLADPPTGREQALVTRQLRSLLWKLNGTASSNAGAETEDSDLGSVTDDELFDVLDQELGQA</sequence>
<keyword evidence="3" id="KW-0596">Phosphopantetheine</keyword>
<dbReference type="Gene3D" id="3.40.50.720">
    <property type="entry name" value="NAD(P)-binding Rossmann-like Domain"/>
    <property type="match status" value="1"/>
</dbReference>
<evidence type="ECO:0000259" key="10">
    <source>
        <dbReference type="PROSITE" id="PS50075"/>
    </source>
</evidence>
<dbReference type="InterPro" id="IPR057326">
    <property type="entry name" value="KR_dom"/>
</dbReference>
<dbReference type="InterPro" id="IPR009081">
    <property type="entry name" value="PP-bd_ACP"/>
</dbReference>
<feature type="region of interest" description="N-terminal hotdog fold" evidence="9">
    <location>
        <begin position="953"/>
        <end position="1077"/>
    </location>
</feature>
<dbReference type="EMBL" id="FMHY01000002">
    <property type="protein sequence ID" value="SCL59850.1"/>
    <property type="molecule type" value="Genomic_DNA"/>
</dbReference>
<dbReference type="Gene3D" id="3.40.47.10">
    <property type="match status" value="1"/>
</dbReference>
<feature type="domain" description="Ketosynthase family 3 (KS3)" evidence="11">
    <location>
        <begin position="35"/>
        <end position="461"/>
    </location>
</feature>
<dbReference type="FunFam" id="3.40.47.10:FF:000019">
    <property type="entry name" value="Polyketide synthase type I"/>
    <property type="match status" value="1"/>
</dbReference>
<dbReference type="InterPro" id="IPR055123">
    <property type="entry name" value="SpnB-like_Rossmann"/>
</dbReference>
<keyword evidence="14" id="KW-1185">Reference proteome</keyword>
<dbReference type="InterPro" id="IPR006162">
    <property type="entry name" value="Ppantetheine_attach_site"/>
</dbReference>
<dbReference type="PANTHER" id="PTHR43775:SF51">
    <property type="entry name" value="INACTIVE PHENOLPHTHIOCEROL SYNTHESIS POLYKETIDE SYNTHASE TYPE I PKS1-RELATED"/>
    <property type="match status" value="1"/>
</dbReference>